<reference evidence="5 6" key="1">
    <citation type="submission" date="2024-09" db="EMBL/GenBank/DDBJ databases">
        <authorList>
            <person name="Sun Q."/>
            <person name="Mori K."/>
        </authorList>
    </citation>
    <scope>NUCLEOTIDE SEQUENCE [LARGE SCALE GENOMIC DNA]</scope>
    <source>
        <strain evidence="5 6">JCM 11201</strain>
    </source>
</reference>
<keyword evidence="6" id="KW-1185">Reference proteome</keyword>
<comment type="caution">
    <text evidence="5">The sequence shown here is derived from an EMBL/GenBank/DDBJ whole genome shotgun (WGS) entry which is preliminary data.</text>
</comment>
<dbReference type="EMBL" id="JBHMAF010000200">
    <property type="protein sequence ID" value="MFB9762688.1"/>
    <property type="molecule type" value="Genomic_DNA"/>
</dbReference>
<comment type="similarity">
    <text evidence="1">Belongs to the glycosyltransferase 2 family.</text>
</comment>
<keyword evidence="2" id="KW-0328">Glycosyltransferase</keyword>
<dbReference type="Gene3D" id="3.90.550.10">
    <property type="entry name" value="Spore Coat Polysaccharide Biosynthesis Protein SpsA, Chain A"/>
    <property type="match status" value="1"/>
</dbReference>
<dbReference type="InterPro" id="IPR029044">
    <property type="entry name" value="Nucleotide-diphossugar_trans"/>
</dbReference>
<dbReference type="PANTHER" id="PTHR43685">
    <property type="entry name" value="GLYCOSYLTRANSFERASE"/>
    <property type="match status" value="1"/>
</dbReference>
<dbReference type="SUPFAM" id="SSF53448">
    <property type="entry name" value="Nucleotide-diphospho-sugar transferases"/>
    <property type="match status" value="1"/>
</dbReference>
<organism evidence="5 6">
    <name type="scientific">Ectobacillus funiculus</name>
    <dbReference type="NCBI Taxonomy" id="137993"/>
    <lineage>
        <taxon>Bacteria</taxon>
        <taxon>Bacillati</taxon>
        <taxon>Bacillota</taxon>
        <taxon>Bacilli</taxon>
        <taxon>Bacillales</taxon>
        <taxon>Bacillaceae</taxon>
        <taxon>Ectobacillus</taxon>
    </lineage>
</organism>
<protein>
    <submittedName>
        <fullName evidence="5">Glycosyltransferase family 2 protein</fullName>
    </submittedName>
</protein>
<evidence type="ECO:0000256" key="1">
    <source>
        <dbReference type="ARBA" id="ARBA00006739"/>
    </source>
</evidence>
<evidence type="ECO:0000313" key="6">
    <source>
        <dbReference type="Proteomes" id="UP001589609"/>
    </source>
</evidence>
<dbReference type="InterPro" id="IPR001173">
    <property type="entry name" value="Glyco_trans_2-like"/>
</dbReference>
<dbReference type="Pfam" id="PF00535">
    <property type="entry name" value="Glycos_transf_2"/>
    <property type="match status" value="1"/>
</dbReference>
<dbReference type="InterPro" id="IPR050834">
    <property type="entry name" value="Glycosyltransf_2"/>
</dbReference>
<evidence type="ECO:0000259" key="4">
    <source>
        <dbReference type="Pfam" id="PF00535"/>
    </source>
</evidence>
<feature type="domain" description="Glycosyltransferase 2-like" evidence="4">
    <location>
        <begin position="4"/>
        <end position="162"/>
    </location>
</feature>
<name>A0ABV5WQF1_9BACI</name>
<proteinExistence type="inferred from homology"/>
<evidence type="ECO:0000256" key="3">
    <source>
        <dbReference type="ARBA" id="ARBA00022679"/>
    </source>
</evidence>
<accession>A0ABV5WQF1</accession>
<evidence type="ECO:0000313" key="5">
    <source>
        <dbReference type="EMBL" id="MFB9762688.1"/>
    </source>
</evidence>
<evidence type="ECO:0000256" key="2">
    <source>
        <dbReference type="ARBA" id="ARBA00022676"/>
    </source>
</evidence>
<gene>
    <name evidence="5" type="ORF">ACFFMS_31170</name>
</gene>
<sequence>MKVSVVMTVYNGEKYLQEAIDSILRQTYKDFEFIIVNDGSKDGTGDILNKVTDSRVKVIHFQNNEGSVKRLNYAIDLAEGDWIFIQDADDISLESRIEKQVNYIQNSDSNLVVLGAFMKCIEGEDQIPTPKLEAIEKYWNTLDTHKKIGDEKLRGCPLCHGTVVFSKAAFLKAGKYDPFYTVPYDMDLWIRMGQLGRIEKVPEILYLYRIYLKSLSNKNWVETCNQMMHISCKYIRELIYYKYDSPRFVLIGKNKAIKNFYANVLPFVDIKITYVISEDETKPAKKAFKLVVNRKADGILILEGFREREFVAYLVAKGMRYNSNVFRLQNGVF</sequence>
<keyword evidence="3" id="KW-0808">Transferase</keyword>
<dbReference type="RefSeq" id="WP_379952560.1">
    <property type="nucleotide sequence ID" value="NZ_JBHMAF010000200.1"/>
</dbReference>
<dbReference type="PANTHER" id="PTHR43685:SF5">
    <property type="entry name" value="GLYCOSYLTRANSFERASE EPSE-RELATED"/>
    <property type="match status" value="1"/>
</dbReference>
<dbReference type="Proteomes" id="UP001589609">
    <property type="component" value="Unassembled WGS sequence"/>
</dbReference>